<dbReference type="EMBL" id="QBKA01000002">
    <property type="protein sequence ID" value="RDC60638.1"/>
    <property type="molecule type" value="Genomic_DNA"/>
</dbReference>
<dbReference type="Proteomes" id="UP000253727">
    <property type="component" value="Unassembled WGS sequence"/>
</dbReference>
<gene>
    <name evidence="2" type="ORF">HME9302_01853</name>
</gene>
<dbReference type="OrthoDB" id="196105at2"/>
<dbReference type="GO" id="GO:0009882">
    <property type="term" value="F:blue light photoreceptor activity"/>
    <property type="evidence" value="ECO:0007669"/>
    <property type="project" value="InterPro"/>
</dbReference>
<evidence type="ECO:0000259" key="1">
    <source>
        <dbReference type="PROSITE" id="PS50925"/>
    </source>
</evidence>
<sequence length="149" mass="16383">MLQRLLYTSHAALGVPEYEQESSVRRLAQASAARNSAKGLTGVMLFVQGQFIQVLEGPGEALEEIFERICGDFRHRQVNLIDLGAVPTRIFSEWGMVSMTDGSETPEAIRASLSEIPYLAELNAREAILQIRGALDKYQETQQAGSKAA</sequence>
<dbReference type="SMART" id="SM01034">
    <property type="entry name" value="BLUF"/>
    <property type="match status" value="1"/>
</dbReference>
<feature type="domain" description="BLUF" evidence="1">
    <location>
        <begin position="2"/>
        <end position="97"/>
    </location>
</feature>
<dbReference type="Pfam" id="PF04940">
    <property type="entry name" value="BLUF"/>
    <property type="match status" value="1"/>
</dbReference>
<dbReference type="Gene3D" id="3.30.70.100">
    <property type="match status" value="1"/>
</dbReference>
<dbReference type="PROSITE" id="PS50925">
    <property type="entry name" value="BLUF"/>
    <property type="match status" value="1"/>
</dbReference>
<name>A0A369QEC7_9SPHN</name>
<reference evidence="2 3" key="1">
    <citation type="submission" date="2018-04" db="EMBL/GenBank/DDBJ databases">
        <title>Altererythrobacter sp. HME9302 genome sequencing and assembly.</title>
        <authorList>
            <person name="Kang H."/>
            <person name="Kim H."/>
            <person name="Joh K."/>
        </authorList>
    </citation>
    <scope>NUCLEOTIDE SEQUENCE [LARGE SCALE GENOMIC DNA]</scope>
    <source>
        <strain evidence="2 3">HME9302</strain>
    </source>
</reference>
<comment type="caution">
    <text evidence="2">The sequence shown here is derived from an EMBL/GenBank/DDBJ whole genome shotgun (WGS) entry which is preliminary data.</text>
</comment>
<evidence type="ECO:0000313" key="2">
    <source>
        <dbReference type="EMBL" id="RDC60638.1"/>
    </source>
</evidence>
<keyword evidence="3" id="KW-1185">Reference proteome</keyword>
<dbReference type="InterPro" id="IPR007024">
    <property type="entry name" value="BLUF_domain"/>
</dbReference>
<evidence type="ECO:0000313" key="3">
    <source>
        <dbReference type="Proteomes" id="UP000253727"/>
    </source>
</evidence>
<organism evidence="2 3">
    <name type="scientific">Alteripontixanthobacter maritimus</name>
    <dbReference type="NCBI Taxonomy" id="2161824"/>
    <lineage>
        <taxon>Bacteria</taxon>
        <taxon>Pseudomonadati</taxon>
        <taxon>Pseudomonadota</taxon>
        <taxon>Alphaproteobacteria</taxon>
        <taxon>Sphingomonadales</taxon>
        <taxon>Erythrobacteraceae</taxon>
        <taxon>Alteripontixanthobacter</taxon>
    </lineage>
</organism>
<dbReference type="AlphaFoldDB" id="A0A369QEC7"/>
<dbReference type="RefSeq" id="WP_115367626.1">
    <property type="nucleotide sequence ID" value="NZ_QBKA01000002.1"/>
</dbReference>
<protein>
    <submittedName>
        <fullName evidence="2">Photoactivated adenylate cyclase subunit alpha</fullName>
    </submittedName>
</protein>
<accession>A0A369QEC7</accession>
<dbReference type="GO" id="GO:0071949">
    <property type="term" value="F:FAD binding"/>
    <property type="evidence" value="ECO:0007669"/>
    <property type="project" value="InterPro"/>
</dbReference>
<proteinExistence type="predicted"/>
<dbReference type="SUPFAM" id="SSF54975">
    <property type="entry name" value="Acylphosphatase/BLUF domain-like"/>
    <property type="match status" value="1"/>
</dbReference>
<dbReference type="InterPro" id="IPR036046">
    <property type="entry name" value="Acylphosphatase-like_dom_sf"/>
</dbReference>